<feature type="compositionally biased region" description="Basic and acidic residues" evidence="1">
    <location>
        <begin position="69"/>
        <end position="89"/>
    </location>
</feature>
<dbReference type="AlphaFoldDB" id="A0ABD6AQ62"/>
<keyword evidence="3" id="KW-1185">Reference proteome</keyword>
<protein>
    <recommendedName>
        <fullName evidence="4">Small CPxCG-related zinc finger protein</fullName>
    </recommendedName>
</protein>
<organism evidence="2 3">
    <name type="scientific">Halomarina rubra</name>
    <dbReference type="NCBI Taxonomy" id="2071873"/>
    <lineage>
        <taxon>Archaea</taxon>
        <taxon>Methanobacteriati</taxon>
        <taxon>Methanobacteriota</taxon>
        <taxon>Stenosarchaea group</taxon>
        <taxon>Halobacteria</taxon>
        <taxon>Halobacteriales</taxon>
        <taxon>Natronomonadaceae</taxon>
        <taxon>Halomarina</taxon>
    </lineage>
</organism>
<name>A0ABD6AQ62_9EURY</name>
<dbReference type="Proteomes" id="UP001597187">
    <property type="component" value="Unassembled WGS sequence"/>
</dbReference>
<accession>A0ABD6AQ62</accession>
<feature type="region of interest" description="Disordered" evidence="1">
    <location>
        <begin position="67"/>
        <end position="98"/>
    </location>
</feature>
<dbReference type="EMBL" id="JBHUDC010000001">
    <property type="protein sequence ID" value="MFD1511663.1"/>
    <property type="molecule type" value="Genomic_DNA"/>
</dbReference>
<evidence type="ECO:0000313" key="2">
    <source>
        <dbReference type="EMBL" id="MFD1511663.1"/>
    </source>
</evidence>
<reference evidence="2 3" key="1">
    <citation type="journal article" date="2019" name="Int. J. Syst. Evol. Microbiol.">
        <title>The Global Catalogue of Microorganisms (GCM) 10K type strain sequencing project: providing services to taxonomists for standard genome sequencing and annotation.</title>
        <authorList>
            <consortium name="The Broad Institute Genomics Platform"/>
            <consortium name="The Broad Institute Genome Sequencing Center for Infectious Disease"/>
            <person name="Wu L."/>
            <person name="Ma J."/>
        </authorList>
    </citation>
    <scope>NUCLEOTIDE SEQUENCE [LARGE SCALE GENOMIC DNA]</scope>
    <source>
        <strain evidence="2 3">CGMCC 1.12563</strain>
    </source>
</reference>
<gene>
    <name evidence="2" type="ORF">ACFSBT_00025</name>
</gene>
<evidence type="ECO:0000313" key="3">
    <source>
        <dbReference type="Proteomes" id="UP001597187"/>
    </source>
</evidence>
<dbReference type="RefSeq" id="WP_250871653.1">
    <property type="nucleotide sequence ID" value="NZ_JALXFV010000001.1"/>
</dbReference>
<evidence type="ECO:0000256" key="1">
    <source>
        <dbReference type="SAM" id="MobiDB-lite"/>
    </source>
</evidence>
<evidence type="ECO:0008006" key="4">
    <source>
        <dbReference type="Google" id="ProtNLM"/>
    </source>
</evidence>
<proteinExistence type="predicted"/>
<sequence length="98" mass="10849">MREPDTKSTRKTFARCADCGNEVAVLKRDDGSMVRTHDRCQECDGTAFEEVPPEELDELAEFTEWAGEGAREATDDATDGRQHAAEEHPSSTTTEADE</sequence>
<comment type="caution">
    <text evidence="2">The sequence shown here is derived from an EMBL/GenBank/DDBJ whole genome shotgun (WGS) entry which is preliminary data.</text>
</comment>